<name>A0A4U0WS06_9PEZI</name>
<protein>
    <submittedName>
        <fullName evidence="1">Uncharacterized protein</fullName>
    </submittedName>
</protein>
<organism evidence="1 2">
    <name type="scientific">Cryomyces minteri</name>
    <dbReference type="NCBI Taxonomy" id="331657"/>
    <lineage>
        <taxon>Eukaryota</taxon>
        <taxon>Fungi</taxon>
        <taxon>Dikarya</taxon>
        <taxon>Ascomycota</taxon>
        <taxon>Pezizomycotina</taxon>
        <taxon>Dothideomycetes</taxon>
        <taxon>Dothideomycetes incertae sedis</taxon>
        <taxon>Cryomyces</taxon>
    </lineage>
</organism>
<gene>
    <name evidence="1" type="ORF">B0A49_10545</name>
</gene>
<proteinExistence type="predicted"/>
<accession>A0A4U0WS06</accession>
<keyword evidence="2" id="KW-1185">Reference proteome</keyword>
<dbReference type="AlphaFoldDB" id="A0A4U0WS06"/>
<dbReference type="Proteomes" id="UP000308768">
    <property type="component" value="Unassembled WGS sequence"/>
</dbReference>
<sequence>MADDFQLERHFTAHEIEKKSIRIRWTENLVDHLLLTDDDGKKELAVFHQASVLSYHRRIEIRRRVFKDDLIQETLNTLALLMPKYDARTAPWFERKRRKSTAFIDPEAAMHQISDQCRNTMMYPYWKDRLLILKQELDNTQPQTL</sequence>
<reference evidence="1 2" key="1">
    <citation type="submission" date="2017-03" db="EMBL/GenBank/DDBJ databases">
        <title>Genomes of endolithic fungi from Antarctica.</title>
        <authorList>
            <person name="Coleine C."/>
            <person name="Masonjones S."/>
            <person name="Stajich J.E."/>
        </authorList>
    </citation>
    <scope>NUCLEOTIDE SEQUENCE [LARGE SCALE GENOMIC DNA]</scope>
    <source>
        <strain evidence="1 2">CCFEE 5187</strain>
    </source>
</reference>
<dbReference type="OrthoDB" id="5428890at2759"/>
<dbReference type="EMBL" id="NAJN01001077">
    <property type="protein sequence ID" value="TKA65941.1"/>
    <property type="molecule type" value="Genomic_DNA"/>
</dbReference>
<evidence type="ECO:0000313" key="1">
    <source>
        <dbReference type="EMBL" id="TKA65941.1"/>
    </source>
</evidence>
<comment type="caution">
    <text evidence="1">The sequence shown here is derived from an EMBL/GenBank/DDBJ whole genome shotgun (WGS) entry which is preliminary data.</text>
</comment>
<evidence type="ECO:0000313" key="2">
    <source>
        <dbReference type="Proteomes" id="UP000308768"/>
    </source>
</evidence>